<evidence type="ECO:0000259" key="2">
    <source>
        <dbReference type="PROSITE" id="PS50966"/>
    </source>
</evidence>
<evidence type="ECO:0000313" key="4">
    <source>
        <dbReference type="Proteomes" id="UP000002573"/>
    </source>
</evidence>
<keyword evidence="1" id="KW-0863">Zinc-finger</keyword>
<name>D7D9W2_STAHD</name>
<keyword evidence="1" id="KW-0479">Metal-binding</keyword>
<dbReference type="OrthoDB" id="31559at2157"/>
<proteinExistence type="predicted"/>
<dbReference type="GO" id="GO:0008270">
    <property type="term" value="F:zinc ion binding"/>
    <property type="evidence" value="ECO:0007669"/>
    <property type="project" value="UniProtKB-KW"/>
</dbReference>
<dbReference type="STRING" id="591019.Shell_1470"/>
<organism evidence="3 4">
    <name type="scientific">Staphylothermus hellenicus (strain DSM 12710 / JCM 10830 / BK20S6-10-b1 / P8)</name>
    <dbReference type="NCBI Taxonomy" id="591019"/>
    <lineage>
        <taxon>Archaea</taxon>
        <taxon>Thermoproteota</taxon>
        <taxon>Thermoprotei</taxon>
        <taxon>Desulfurococcales</taxon>
        <taxon>Desulfurococcaceae</taxon>
        <taxon>Staphylothermus</taxon>
    </lineage>
</organism>
<reference evidence="4" key="1">
    <citation type="submission" date="2010-05" db="EMBL/GenBank/DDBJ databases">
        <title>Complete sequence of Staphylothermus hellenicus DSM 12710.</title>
        <authorList>
            <consortium name="US DOE Joint Genome Institute"/>
            <person name="Lucas S."/>
            <person name="Copeland A."/>
            <person name="Lapidus A."/>
            <person name="Cheng J.-F."/>
            <person name="Bruce D."/>
            <person name="Goodwin L."/>
            <person name="Pitluck S."/>
            <person name="Davenport K."/>
            <person name="Detter J.C."/>
            <person name="Han C."/>
            <person name="Tapia R."/>
            <person name="Larimer F."/>
            <person name="Land M."/>
            <person name="Hauser L."/>
            <person name="Kyrpides N."/>
            <person name="Mikhailova N."/>
            <person name="Anderson I.J."/>
            <person name="Woyke T."/>
        </authorList>
    </citation>
    <scope>NUCLEOTIDE SEQUENCE [LARGE SCALE GENOMIC DNA]</scope>
    <source>
        <strain evidence="4">DSM 12710 / JCM 10830 / BK20S6-10-b1 / P8</strain>
    </source>
</reference>
<feature type="domain" description="SWIM-type" evidence="2">
    <location>
        <begin position="45"/>
        <end position="94"/>
    </location>
</feature>
<gene>
    <name evidence="3" type="ordered locus">Shell_1470</name>
</gene>
<evidence type="ECO:0000313" key="3">
    <source>
        <dbReference type="EMBL" id="ADI32558.1"/>
    </source>
</evidence>
<dbReference type="InterPro" id="IPR007527">
    <property type="entry name" value="Znf_SWIM"/>
</dbReference>
<dbReference type="HOGENOM" id="CLU_157723_0_0_2"/>
<dbReference type="EMBL" id="CP002051">
    <property type="protein sequence ID" value="ADI32558.1"/>
    <property type="molecule type" value="Genomic_DNA"/>
</dbReference>
<sequence>MSVEETINYILRIHEQDIERSLISRVQLKKIIRPRIVLDKREIYYPIYFYVGEKRDHVMIPYVFCSCKNFTIHVMSKKKKPSCKHLVMLRYALDKSMYREVFIEDLMLLKKIINEIIRIGLSPTLRKLLYNISRNRRYERGRVNGA</sequence>
<keyword evidence="1" id="KW-0862">Zinc</keyword>
<dbReference type="eggNOG" id="arCOG01120">
    <property type="taxonomic scope" value="Archaea"/>
</dbReference>
<dbReference type="AlphaFoldDB" id="D7D9W2"/>
<reference evidence="3 4" key="2">
    <citation type="journal article" date="2011" name="Stand. Genomic Sci.">
        <title>Complete genome sequence of Staphylothermus hellenicus P8.</title>
        <authorList>
            <person name="Anderson I."/>
            <person name="Wirth R."/>
            <person name="Lucas S."/>
            <person name="Copeland A."/>
            <person name="Lapidus A."/>
            <person name="Cheng J.F."/>
            <person name="Goodwin L."/>
            <person name="Pitluck S."/>
            <person name="Davenport K."/>
            <person name="Detter J.C."/>
            <person name="Han C."/>
            <person name="Tapia R."/>
            <person name="Land M."/>
            <person name="Hauser L."/>
            <person name="Pati A."/>
            <person name="Mikhailova N."/>
            <person name="Woyke T."/>
            <person name="Klenk H.P."/>
            <person name="Kyrpides N."/>
            <person name="Ivanova N."/>
        </authorList>
    </citation>
    <scope>NUCLEOTIDE SEQUENCE [LARGE SCALE GENOMIC DNA]</scope>
    <source>
        <strain evidence="4">DSM 12710 / JCM 10830 / BK20S6-10-b1 / P8</strain>
    </source>
</reference>
<dbReference type="RefSeq" id="WP_013143756.1">
    <property type="nucleotide sequence ID" value="NC_014205.1"/>
</dbReference>
<dbReference type="KEGG" id="shc:Shell_1470"/>
<dbReference type="Proteomes" id="UP000002573">
    <property type="component" value="Chromosome"/>
</dbReference>
<accession>D7D9W2</accession>
<dbReference type="GeneID" id="9234761"/>
<protein>
    <recommendedName>
        <fullName evidence="2">SWIM-type domain-containing protein</fullName>
    </recommendedName>
</protein>
<dbReference type="PROSITE" id="PS50966">
    <property type="entry name" value="ZF_SWIM"/>
    <property type="match status" value="1"/>
</dbReference>
<evidence type="ECO:0000256" key="1">
    <source>
        <dbReference type="PROSITE-ProRule" id="PRU00325"/>
    </source>
</evidence>
<keyword evidence="4" id="KW-1185">Reference proteome</keyword>